<dbReference type="PANTHER" id="PTHR45630">
    <property type="entry name" value="CATION-TRANSPORTING ATPASE-RELATED"/>
    <property type="match status" value="1"/>
</dbReference>
<feature type="transmembrane region" description="Helical" evidence="12">
    <location>
        <begin position="1655"/>
        <end position="1677"/>
    </location>
</feature>
<evidence type="ECO:0000259" key="13">
    <source>
        <dbReference type="Pfam" id="PF00122"/>
    </source>
</evidence>
<dbReference type="Gene3D" id="3.40.1110.10">
    <property type="entry name" value="Calcium-transporting ATPase, cytoplasmic domain N"/>
    <property type="match status" value="1"/>
</dbReference>
<dbReference type="VEuPathDB" id="MicrosporidiaDB:EDEG_03970"/>
<feature type="transmembrane region" description="Helical" evidence="12">
    <location>
        <begin position="1570"/>
        <end position="1587"/>
    </location>
</feature>
<dbReference type="Pfam" id="PF00122">
    <property type="entry name" value="E1-E2_ATPase"/>
    <property type="match status" value="1"/>
</dbReference>
<dbReference type="PROSITE" id="PS00154">
    <property type="entry name" value="ATPASE_E1_E2"/>
    <property type="match status" value="1"/>
</dbReference>
<dbReference type="InterPro" id="IPR006544">
    <property type="entry name" value="P-type_TPase_V"/>
</dbReference>
<dbReference type="InterPro" id="IPR023299">
    <property type="entry name" value="ATPase_P-typ_cyto_dom_N"/>
</dbReference>
<dbReference type="GO" id="GO:0140358">
    <property type="term" value="F:P-type transmembrane transporter activity"/>
    <property type="evidence" value="ECO:0007669"/>
    <property type="project" value="InterPro"/>
</dbReference>
<reference evidence="14 15" key="1">
    <citation type="submission" date="2011-08" db="EMBL/GenBank/DDBJ databases">
        <authorList>
            <person name="Liu Z.J."/>
            <person name="Shi F.L."/>
            <person name="Lu J.Q."/>
            <person name="Li M."/>
            <person name="Wang Z.L."/>
        </authorList>
    </citation>
    <scope>NUCLEOTIDE SEQUENCE [LARGE SCALE GENOMIC DNA]</scope>
    <source>
        <strain evidence="14 15">USNM 41457</strain>
    </source>
</reference>
<dbReference type="InterPro" id="IPR018303">
    <property type="entry name" value="ATPase_P-typ_P_site"/>
</dbReference>
<dbReference type="SUPFAM" id="SSF56784">
    <property type="entry name" value="HAD-like"/>
    <property type="match status" value="1"/>
</dbReference>
<dbReference type="Gene3D" id="1.20.1110.10">
    <property type="entry name" value="Calcium-transporting ATPase, transmembrane domain"/>
    <property type="match status" value="1"/>
</dbReference>
<dbReference type="SUPFAM" id="SSF81665">
    <property type="entry name" value="Calcium ATPase, transmembrane domain M"/>
    <property type="match status" value="1"/>
</dbReference>
<dbReference type="InParanoid" id="J8ZNY3"/>
<protein>
    <recommendedName>
        <fullName evidence="13">P-type ATPase A domain-containing protein</fullName>
    </recommendedName>
</protein>
<dbReference type="STRING" id="1003232.J8ZNY3"/>
<keyword evidence="9 12" id="KW-1133">Transmembrane helix</keyword>
<dbReference type="Gene3D" id="2.70.150.10">
    <property type="entry name" value="Calcium-transporting ATPase, cytoplasmic transduction domain A"/>
    <property type="match status" value="2"/>
</dbReference>
<feature type="region of interest" description="Disordered" evidence="11">
    <location>
        <begin position="415"/>
        <end position="435"/>
    </location>
</feature>
<dbReference type="GO" id="GO:0046872">
    <property type="term" value="F:metal ion binding"/>
    <property type="evidence" value="ECO:0007669"/>
    <property type="project" value="UniProtKB-KW"/>
</dbReference>
<evidence type="ECO:0000256" key="12">
    <source>
        <dbReference type="SAM" id="Phobius"/>
    </source>
</evidence>
<dbReference type="GO" id="GO:0019829">
    <property type="term" value="F:ATPase-coupled monoatomic cation transmembrane transporter activity"/>
    <property type="evidence" value="ECO:0007669"/>
    <property type="project" value="TreeGrafter"/>
</dbReference>
<keyword evidence="7" id="KW-0460">Magnesium</keyword>
<feature type="transmembrane region" description="Helical" evidence="12">
    <location>
        <begin position="1689"/>
        <end position="1709"/>
    </location>
</feature>
<proteinExistence type="inferred from homology"/>
<dbReference type="NCBIfam" id="TIGR01494">
    <property type="entry name" value="ATPase_P-type"/>
    <property type="match status" value="1"/>
</dbReference>
<evidence type="ECO:0000256" key="1">
    <source>
        <dbReference type="ARBA" id="ARBA00004141"/>
    </source>
</evidence>
<keyword evidence="4" id="KW-0479">Metal-binding</keyword>
<evidence type="ECO:0000256" key="7">
    <source>
        <dbReference type="ARBA" id="ARBA00022842"/>
    </source>
</evidence>
<evidence type="ECO:0000256" key="4">
    <source>
        <dbReference type="ARBA" id="ARBA00022723"/>
    </source>
</evidence>
<keyword evidence="10 12" id="KW-0472">Membrane</keyword>
<feature type="transmembrane region" description="Helical" evidence="12">
    <location>
        <begin position="1608"/>
        <end position="1629"/>
    </location>
</feature>
<keyword evidence="8" id="KW-1278">Translocase</keyword>
<evidence type="ECO:0000256" key="3">
    <source>
        <dbReference type="ARBA" id="ARBA00022692"/>
    </source>
</evidence>
<keyword evidence="3 12" id="KW-0812">Transmembrane</keyword>
<feature type="transmembrane region" description="Helical" evidence="12">
    <location>
        <begin position="204"/>
        <end position="223"/>
    </location>
</feature>
<dbReference type="InterPro" id="IPR001757">
    <property type="entry name" value="P_typ_ATPase"/>
</dbReference>
<feature type="region of interest" description="Disordered" evidence="11">
    <location>
        <begin position="961"/>
        <end position="982"/>
    </location>
</feature>
<evidence type="ECO:0000256" key="2">
    <source>
        <dbReference type="ARBA" id="ARBA00006000"/>
    </source>
</evidence>
<feature type="transmembrane region" description="Helical" evidence="12">
    <location>
        <begin position="20"/>
        <end position="41"/>
    </location>
</feature>
<evidence type="ECO:0000256" key="9">
    <source>
        <dbReference type="ARBA" id="ARBA00022989"/>
    </source>
</evidence>
<dbReference type="GO" id="GO:0016887">
    <property type="term" value="F:ATP hydrolysis activity"/>
    <property type="evidence" value="ECO:0007669"/>
    <property type="project" value="InterPro"/>
</dbReference>
<feature type="transmembrane region" description="Helical" evidence="12">
    <location>
        <begin position="1729"/>
        <end position="1753"/>
    </location>
</feature>
<comment type="subcellular location">
    <subcellularLocation>
        <location evidence="1">Membrane</location>
        <topology evidence="1">Multi-pass membrane protein</topology>
    </subcellularLocation>
</comment>
<evidence type="ECO:0000256" key="6">
    <source>
        <dbReference type="ARBA" id="ARBA00022840"/>
    </source>
</evidence>
<keyword evidence="15" id="KW-1185">Reference proteome</keyword>
<feature type="compositionally biased region" description="Basic and acidic residues" evidence="11">
    <location>
        <begin position="963"/>
        <end position="980"/>
    </location>
</feature>
<feature type="domain" description="P-type ATPase A" evidence="13">
    <location>
        <begin position="264"/>
        <end position="342"/>
    </location>
</feature>
<gene>
    <name evidence="14" type="ORF">EDEG_03970</name>
</gene>
<organism evidence="14 15">
    <name type="scientific">Edhazardia aedis (strain USNM 41457)</name>
    <name type="common">Microsporidian parasite</name>
    <dbReference type="NCBI Taxonomy" id="1003232"/>
    <lineage>
        <taxon>Eukaryota</taxon>
        <taxon>Fungi</taxon>
        <taxon>Fungi incertae sedis</taxon>
        <taxon>Microsporidia</taxon>
        <taxon>Edhazardia</taxon>
    </lineage>
</organism>
<evidence type="ECO:0000256" key="5">
    <source>
        <dbReference type="ARBA" id="ARBA00022741"/>
    </source>
</evidence>
<evidence type="ECO:0000256" key="8">
    <source>
        <dbReference type="ARBA" id="ARBA00022967"/>
    </source>
</evidence>
<dbReference type="GO" id="GO:0005524">
    <property type="term" value="F:ATP binding"/>
    <property type="evidence" value="ECO:0007669"/>
    <property type="project" value="UniProtKB-KW"/>
</dbReference>
<sequence>MIDHSNEMNKSYMKIEGRRLRFAPVIYQMFRYLSLGIYDILTKKLTKFKIYFETKPENIKSAPLLKVTNEYGISVLVKVECLYIPFHSKRLKKFVKNKRLVYFECNYTRFFYDNVLDRFVVPNFESEYEFGNLSCEEIIRLKGRNYSSLHQNQIKLFMSKNAGVFSNVDANNVNLILENQELLENFILFGENSTNPFLKSKVEIFADHLLSPLVLYMFFSILVWLGMKYWHYAMINLFFIVYSLYSDIKDDLKSNSQKRQLATISHKALCFRNKKWVEIDTKYIFPGDLVDINVCSEFFADVKLLNSEVVVDESFLTGETVPVFKKAKSSNSIIFSGTKILKSFNKKLEEIYDIEDTKKIERIRLKNIFKKKRNLDNALQDKIERCESRADNKNKIDYKGGNRFDKSIKNEKNERIERTRKCDKSDKTKNTQEKNIEEKNLEEKNTILDRNIEEKNVNVKNSILDRNIEEKKNLNDKNLEEKNLNDKNLEEKNFNVKNLEEKNFLLNKNLEEKNVYDKNSILDKNLEEKNFLLNKNVQEINYNHKNNIIDKNLEEKNFLLNKNVQEINYNHKNNIIDKNLQEKIFLPSKNVQEINYNHKDNIKYKNLREKNVQESNIYDNSNNVDKKNIDVDRISTPSPLDMKNSNTNQNKKIDIDLNEDISDNTNISLSNVNQNIIKSTEINSETNEVQNMKNQSNDITNNNIGINNKNIEIKNDQNINISINTNDNNLDNVPVTPTAINVNTNKNAIGMVVSIGFSTAKGKLVKNIMTPKPINFVFYKQTMTSMKYILFFGLLCSTLSFMRSLKLHISRNWSVMYAVDLVLCLLSPELITSIWFGSRIATKRLRADNIICYDPVKIDEVGVTDIIVFDKTGTLTEDGLDLHCVDDIDNEFVNLFDIGYLTREGLGCCHAVHKIDGELLGDPLDIKMFKFSSAILVKSGDKRCVFVDKFPLNNNSVEDIQSDDEKLSRESESNKDRSFSDETANYNEIGADSVSNRSDKKTKHAKNEYKGDSNIENIDVTIKTNSTDNNDIDIINLDDKEEVEVVRIFDFDPKLRRMSVLVKSIKQINQYSASDVDDIFNITNKNDKNNDNSNKNDNNSNFIDSNKNNNYNNLDSNKNRYNSNFIDSNKNYDNSNNNNNLDSNKNRYNSNFIDSNKNYDNSNNNNNLDSNNNSNYYNNNLDSNNNNNDDNNNNLDSNNNNNNDNNNNNNDDNNNNNSVFEIGVKNEKLDNGNQDINYIKNFNINNNQEKNSSNNNSITNKYYYRVFTKGSPESIHKLLKEVPEDYDEIVKDYALDGFRIIALAYKETKHTEETITRENAEKDLTFLCFIVFANKLKPQTIPAIKELNNAKLQMKMATGDNILTSIFVARQSKMINKRTPVIFPVLDDNAQSVYDCEWLCLGDEALIFDKTKLTIHKGDNKTSCSQFFVACEGHVYEYFRDENSEYFEFLMEKCVVFARMSPDQKKMLMEDLAELSLKTAFCGDGANDCGALTSAHVGIALADNEASMASNFTCTNKDISSVVTLLKEGRASLTTSLYRFMFVSIISYVQFSSLFILSFFQYFLSDAMTIHTDLGIVLPLSIIMTLIKPNTSLHNKKPDCKLFSKKHFLLTFTQIFINTFFFALITIFFKCNDKFLLKILPSTDENDPFFKESNFGTAIFITSSFQILTLGWVFTKGNPHRLNKTKNKVYIQIFSLLLCTNLFVLLFVLDKFSFLGALRKYYRIVPINFTLFSSLCGLILFNSALIWFVSTFFDTKSVSKMYVAEDNTSISVDSVP</sequence>
<feature type="compositionally biased region" description="Low complexity" evidence="11">
    <location>
        <begin position="1091"/>
        <end position="1218"/>
    </location>
</feature>
<dbReference type="InterPro" id="IPR036412">
    <property type="entry name" value="HAD-like_sf"/>
</dbReference>
<feature type="region of interest" description="Disordered" evidence="11">
    <location>
        <begin position="1084"/>
        <end position="1219"/>
    </location>
</feature>
<dbReference type="InterPro" id="IPR023214">
    <property type="entry name" value="HAD_sf"/>
</dbReference>
<dbReference type="InterPro" id="IPR023298">
    <property type="entry name" value="ATPase_P-typ_TM_dom_sf"/>
</dbReference>
<evidence type="ECO:0000256" key="10">
    <source>
        <dbReference type="ARBA" id="ARBA00023136"/>
    </source>
</evidence>
<dbReference type="HOGENOM" id="CLU_001828_0_0_1"/>
<reference evidence="15" key="2">
    <citation type="submission" date="2015-07" db="EMBL/GenBank/DDBJ databases">
        <title>Contrasting host-pathogen interactions and genome evolution in two generalist and specialist microsporidian pathogens of mosquitoes.</title>
        <authorList>
            <consortium name="The Broad Institute Genomics Platform"/>
            <consortium name="The Broad Institute Genome Sequencing Center for Infectious Disease"/>
            <person name="Cuomo C.A."/>
            <person name="Sanscrainte N.D."/>
            <person name="Goldberg J.M."/>
            <person name="Heiman D."/>
            <person name="Young S."/>
            <person name="Zeng Q."/>
            <person name="Becnel J.J."/>
            <person name="Birren B.W."/>
        </authorList>
    </citation>
    <scope>NUCLEOTIDE SEQUENCE [LARGE SCALE GENOMIC DNA]</scope>
    <source>
        <strain evidence="15">USNM 41457</strain>
    </source>
</reference>
<evidence type="ECO:0000313" key="14">
    <source>
        <dbReference type="EMBL" id="EJW01403.2"/>
    </source>
</evidence>
<evidence type="ECO:0000256" key="11">
    <source>
        <dbReference type="SAM" id="MobiDB-lite"/>
    </source>
</evidence>
<comment type="similarity">
    <text evidence="2">Belongs to the cation transport ATPase (P-type) (TC 3.A.3) family. Type V subfamily.</text>
</comment>
<dbReference type="OrthoDB" id="48943at2759"/>
<feature type="transmembrane region" description="Helical" evidence="12">
    <location>
        <begin position="788"/>
        <end position="809"/>
    </location>
</feature>
<evidence type="ECO:0000313" key="15">
    <source>
        <dbReference type="Proteomes" id="UP000003163"/>
    </source>
</evidence>
<accession>J8ZNY3</accession>
<dbReference type="Proteomes" id="UP000003163">
    <property type="component" value="Unassembled WGS sequence"/>
</dbReference>
<name>J8ZNY3_EDHAE</name>
<dbReference type="FunCoup" id="J8ZNY3">
    <property type="interactions" value="42"/>
</dbReference>
<dbReference type="InterPro" id="IPR008250">
    <property type="entry name" value="ATPase_P-typ_transduc_dom_A_sf"/>
</dbReference>
<feature type="transmembrane region" description="Helical" evidence="12">
    <location>
        <begin position="1540"/>
        <end position="1564"/>
    </location>
</feature>
<comment type="caution">
    <text evidence="14">The sequence shown here is derived from an EMBL/GenBank/DDBJ whole genome shotgun (WGS) entry which is preliminary data.</text>
</comment>
<dbReference type="GO" id="GO:0016020">
    <property type="term" value="C:membrane"/>
    <property type="evidence" value="ECO:0007669"/>
    <property type="project" value="UniProtKB-SubCell"/>
</dbReference>
<dbReference type="SUPFAM" id="SSF81660">
    <property type="entry name" value="Metal cation-transporting ATPase, ATP-binding domain N"/>
    <property type="match status" value="1"/>
</dbReference>
<dbReference type="Gene3D" id="3.40.50.1000">
    <property type="entry name" value="HAD superfamily/HAD-like"/>
    <property type="match status" value="2"/>
</dbReference>
<dbReference type="SUPFAM" id="SSF81653">
    <property type="entry name" value="Calcium ATPase, transduction domain A"/>
    <property type="match status" value="1"/>
</dbReference>
<dbReference type="EMBL" id="AFBI03000165">
    <property type="protein sequence ID" value="EJW01403.2"/>
    <property type="molecule type" value="Genomic_DNA"/>
</dbReference>
<keyword evidence="6" id="KW-0067">ATP-binding</keyword>
<dbReference type="InterPro" id="IPR059000">
    <property type="entry name" value="ATPase_P-type_domA"/>
</dbReference>
<feature type="transmembrane region" description="Helical" evidence="12">
    <location>
        <begin position="815"/>
        <end position="836"/>
    </location>
</feature>
<keyword evidence="5" id="KW-0547">Nucleotide-binding</keyword>